<name>A0A0L6JHP2_9FIRM</name>
<dbReference type="PATRIC" id="fig|398512.5.peg.511"/>
<protein>
    <submittedName>
        <fullName evidence="3">PEP-utilizing protein mobile region</fullName>
    </submittedName>
</protein>
<keyword evidence="1" id="KW-1133">Transmembrane helix</keyword>
<feature type="transmembrane region" description="Helical" evidence="1">
    <location>
        <begin position="87"/>
        <end position="111"/>
    </location>
</feature>
<evidence type="ECO:0000259" key="2">
    <source>
        <dbReference type="Pfam" id="PF00391"/>
    </source>
</evidence>
<dbReference type="GO" id="GO:0016772">
    <property type="term" value="F:transferase activity, transferring phosphorus-containing groups"/>
    <property type="evidence" value="ECO:0007669"/>
    <property type="project" value="InterPro"/>
</dbReference>
<accession>A0A0L6JHP2</accession>
<dbReference type="PANTHER" id="PTHR43615:SF1">
    <property type="entry name" value="PPDK_N DOMAIN-CONTAINING PROTEIN"/>
    <property type="match status" value="1"/>
</dbReference>
<feature type="domain" description="PEP-utilising enzyme mobile" evidence="2">
    <location>
        <begin position="470"/>
        <end position="513"/>
    </location>
</feature>
<dbReference type="AlphaFoldDB" id="A0A0L6JHP2"/>
<dbReference type="InterPro" id="IPR051549">
    <property type="entry name" value="PEP_Utilizing_Enz"/>
</dbReference>
<evidence type="ECO:0000313" key="4">
    <source>
        <dbReference type="Proteomes" id="UP000036923"/>
    </source>
</evidence>
<dbReference type="eggNOG" id="COG0574">
    <property type="taxonomic scope" value="Bacteria"/>
</dbReference>
<keyword evidence="4" id="KW-1185">Reference proteome</keyword>
<dbReference type="InterPro" id="IPR036637">
    <property type="entry name" value="Phosphohistidine_dom_sf"/>
</dbReference>
<dbReference type="STRING" id="398512.Bccel_0491"/>
<reference evidence="4" key="1">
    <citation type="submission" date="2015-07" db="EMBL/GenBank/DDBJ databases">
        <title>Near-Complete Genome Sequence of the Cellulolytic Bacterium Bacteroides (Pseudobacteroides) cellulosolvens ATCC 35603.</title>
        <authorList>
            <person name="Dassa B."/>
            <person name="Utturkar S.M."/>
            <person name="Klingeman D.M."/>
            <person name="Hurt R.A."/>
            <person name="Keller M."/>
            <person name="Xu J."/>
            <person name="Reddy Y.H.K."/>
            <person name="Borovok I."/>
            <person name="Grinberg I.R."/>
            <person name="Lamed R."/>
            <person name="Zhivin O."/>
            <person name="Bayer E.A."/>
            <person name="Brown S.D."/>
        </authorList>
    </citation>
    <scope>NUCLEOTIDE SEQUENCE [LARGE SCALE GENOMIC DNA]</scope>
    <source>
        <strain evidence="4">DSM 2933</strain>
    </source>
</reference>
<keyword evidence="1" id="KW-0472">Membrane</keyword>
<dbReference type="PANTHER" id="PTHR43615">
    <property type="entry name" value="PHOSPHOENOLPYRUVATE SYNTHASE-RELATED"/>
    <property type="match status" value="1"/>
</dbReference>
<dbReference type="Pfam" id="PF00391">
    <property type="entry name" value="PEP-utilizers"/>
    <property type="match status" value="1"/>
</dbReference>
<evidence type="ECO:0000313" key="3">
    <source>
        <dbReference type="EMBL" id="KNY25234.1"/>
    </source>
</evidence>
<dbReference type="Gene3D" id="3.50.30.10">
    <property type="entry name" value="Phosphohistidine domain"/>
    <property type="match status" value="1"/>
</dbReference>
<sequence>MPYVVTPLTYTYFQHMTKTLFKPFLRILGINLDKGLIFGMVAGRIYVNVSLFGKMVQNMPGPVKMDLSEVFGGVPTNVFEAEGKENFIYQLFKTLAFIVSSPFLLMAYLFLSRKSNTDRLFNIMRNNSVRSMQANYQSLSINDLADRLHWYTVWKKNIFTAGIGISSGMGFTSGFLGICKKWLNDDKNKTGNLLLTGVGNMASADSGRELIHFASWIEKNEKIKKIVLESRSFEILRKELSESNIGKEFIERWNFFMELHGHHARGEVDLFVPRWSEQPDYILDMLKGYIGKADDFISQQNENKKLRDELYKDVMKKLKNPIKRILFNFFLSKARSGLSTRENYKSEVVRLLSIARKSLYEMERRFINEGTLREKDDIFFITLEELDMLLKGKAVKKIDELIALRRQEFTENQSLTPPPIVIGKYDANAALHSSFQKVDSCLNGIPVSSGIARGAARVIMDCQCEDKLLPGEILVAPFTDPGWTPYFLNAAGIVMDMGGMLSHGSIVAREYGIRQL</sequence>
<dbReference type="InterPro" id="IPR008279">
    <property type="entry name" value="PEP-util_enz_mobile_dom"/>
</dbReference>
<organism evidence="3 4">
    <name type="scientific">Pseudobacteroides cellulosolvens ATCC 35603 = DSM 2933</name>
    <dbReference type="NCBI Taxonomy" id="398512"/>
    <lineage>
        <taxon>Bacteria</taxon>
        <taxon>Bacillati</taxon>
        <taxon>Bacillota</taxon>
        <taxon>Clostridia</taxon>
        <taxon>Eubacteriales</taxon>
        <taxon>Oscillospiraceae</taxon>
        <taxon>Pseudobacteroides</taxon>
    </lineage>
</organism>
<dbReference type="eggNOG" id="COG3848">
    <property type="taxonomic scope" value="Bacteria"/>
</dbReference>
<dbReference type="EMBL" id="LGTC01000001">
    <property type="protein sequence ID" value="KNY25234.1"/>
    <property type="molecule type" value="Genomic_DNA"/>
</dbReference>
<gene>
    <name evidence="3" type="ORF">Bccel_0491</name>
</gene>
<evidence type="ECO:0000256" key="1">
    <source>
        <dbReference type="SAM" id="Phobius"/>
    </source>
</evidence>
<proteinExistence type="predicted"/>
<feature type="transmembrane region" description="Helical" evidence="1">
    <location>
        <begin position="24"/>
        <end position="47"/>
    </location>
</feature>
<comment type="caution">
    <text evidence="3">The sequence shown here is derived from an EMBL/GenBank/DDBJ whole genome shotgun (WGS) entry which is preliminary data.</text>
</comment>
<dbReference type="SUPFAM" id="SSF52009">
    <property type="entry name" value="Phosphohistidine domain"/>
    <property type="match status" value="1"/>
</dbReference>
<keyword evidence="1" id="KW-0812">Transmembrane</keyword>
<dbReference type="Proteomes" id="UP000036923">
    <property type="component" value="Unassembled WGS sequence"/>
</dbReference>